<dbReference type="PANTHER" id="PTHR30545">
    <property type="entry name" value="SUGAR FERMENTATION STIMULATION PROTEIN A"/>
    <property type="match status" value="1"/>
</dbReference>
<gene>
    <name evidence="1 4" type="primary">sfsA</name>
    <name evidence="4" type="ORF">HMPREF9225_1081</name>
</gene>
<dbReference type="EMBL" id="AEEH01000043">
    <property type="protein sequence ID" value="EFM25192.1"/>
    <property type="molecule type" value="Genomic_DNA"/>
</dbReference>
<dbReference type="eggNOG" id="COG1489">
    <property type="taxonomic scope" value="Bacteria"/>
</dbReference>
<organism evidence="4 5">
    <name type="scientific">Peptoniphilus duerdenii ATCC BAA-1640</name>
    <dbReference type="NCBI Taxonomy" id="862517"/>
    <lineage>
        <taxon>Bacteria</taxon>
        <taxon>Bacillati</taxon>
        <taxon>Bacillota</taxon>
        <taxon>Tissierellia</taxon>
        <taxon>Tissierellales</taxon>
        <taxon>Peptoniphilaceae</taxon>
        <taxon>Peptoniphilus</taxon>
    </lineage>
</organism>
<evidence type="ECO:0000313" key="4">
    <source>
        <dbReference type="EMBL" id="EFM25192.1"/>
    </source>
</evidence>
<keyword evidence="5" id="KW-1185">Reference proteome</keyword>
<evidence type="ECO:0000259" key="2">
    <source>
        <dbReference type="Pfam" id="PF03749"/>
    </source>
</evidence>
<proteinExistence type="inferred from homology"/>
<evidence type="ECO:0000313" key="5">
    <source>
        <dbReference type="Proteomes" id="UP000003280"/>
    </source>
</evidence>
<dbReference type="Gene3D" id="2.40.50.580">
    <property type="match status" value="1"/>
</dbReference>
<dbReference type="GO" id="GO:0003677">
    <property type="term" value="F:DNA binding"/>
    <property type="evidence" value="ECO:0007669"/>
    <property type="project" value="InterPro"/>
</dbReference>
<protein>
    <recommendedName>
        <fullName evidence="1">Sugar fermentation stimulation protein homolog</fullName>
    </recommendedName>
</protein>
<feature type="domain" description="Sugar fermentation stimulation protein C-terminal" evidence="2">
    <location>
        <begin position="81"/>
        <end position="217"/>
    </location>
</feature>
<dbReference type="AlphaFoldDB" id="E0NLY1"/>
<dbReference type="NCBIfam" id="TIGR00230">
    <property type="entry name" value="sfsA"/>
    <property type="match status" value="1"/>
</dbReference>
<dbReference type="RefSeq" id="WP_008901895.1">
    <property type="nucleotide sequence ID" value="NZ_GL397071.1"/>
</dbReference>
<evidence type="ECO:0000256" key="1">
    <source>
        <dbReference type="HAMAP-Rule" id="MF_00095"/>
    </source>
</evidence>
<dbReference type="Pfam" id="PF17746">
    <property type="entry name" value="SfsA_N"/>
    <property type="match status" value="1"/>
</dbReference>
<dbReference type="HOGENOM" id="CLU_787210_0_0_9"/>
<comment type="similarity">
    <text evidence="1">Belongs to the SfsA family.</text>
</comment>
<dbReference type="OrthoDB" id="9802365at2"/>
<dbReference type="Proteomes" id="UP000003280">
    <property type="component" value="Unassembled WGS sequence"/>
</dbReference>
<dbReference type="InterPro" id="IPR041465">
    <property type="entry name" value="SfsA_N"/>
</dbReference>
<dbReference type="Pfam" id="PF03749">
    <property type="entry name" value="SfsA"/>
    <property type="match status" value="1"/>
</dbReference>
<name>E0NLY1_9FIRM</name>
<reference evidence="4 5" key="1">
    <citation type="submission" date="2010-07" db="EMBL/GenBank/DDBJ databases">
        <authorList>
            <person name="Muzny D."/>
            <person name="Qin X."/>
            <person name="Deng J."/>
            <person name="Jiang H."/>
            <person name="Liu Y."/>
            <person name="Qu J."/>
            <person name="Song X.-Z."/>
            <person name="Zhang L."/>
            <person name="Thornton R."/>
            <person name="Coyle M."/>
            <person name="Francisco L."/>
            <person name="Jackson L."/>
            <person name="Javaid M."/>
            <person name="Korchina V."/>
            <person name="Kovar C."/>
            <person name="Mata R."/>
            <person name="Mathew T."/>
            <person name="Ngo R."/>
            <person name="Nguyen L."/>
            <person name="Nguyen N."/>
            <person name="Okwuonu G."/>
            <person name="Ongeri F."/>
            <person name="Pham C."/>
            <person name="Simmons D."/>
            <person name="Wilczek-Boney K."/>
            <person name="Hale W."/>
            <person name="Jakkamsetti A."/>
            <person name="Pham P."/>
            <person name="Ruth R."/>
            <person name="San Lucas F."/>
            <person name="Warren J."/>
            <person name="Zhang J."/>
            <person name="Zhao Z."/>
            <person name="Zhou C."/>
            <person name="Zhu D."/>
            <person name="Lee S."/>
            <person name="Bess C."/>
            <person name="Blankenburg K."/>
            <person name="Forbes L."/>
            <person name="Fu Q."/>
            <person name="Gubbala S."/>
            <person name="Hirani K."/>
            <person name="Jayaseelan J.C."/>
            <person name="Lara F."/>
            <person name="Munidasa M."/>
            <person name="Palculict T."/>
            <person name="Patil S."/>
            <person name="Pu L.-L."/>
            <person name="Saada N."/>
            <person name="Tang L."/>
            <person name="Weissenberger G."/>
            <person name="Zhu Y."/>
            <person name="Hemphill L."/>
            <person name="Shang Y."/>
            <person name="Youmans B."/>
            <person name="Ayvaz T."/>
            <person name="Ross M."/>
            <person name="Santibanez J."/>
            <person name="Aqrawi P."/>
            <person name="Gross S."/>
            <person name="Joshi V."/>
            <person name="Fowler G."/>
            <person name="Nazareth L."/>
            <person name="Reid J."/>
            <person name="Worley K."/>
            <person name="Petrosino J."/>
            <person name="Highlander S."/>
            <person name="Gibbs R."/>
        </authorList>
    </citation>
    <scope>NUCLEOTIDE SEQUENCE [LARGE SCALE GENOMIC DNA]</scope>
    <source>
        <strain evidence="4 5">ATCC BAA-1640</strain>
    </source>
</reference>
<feature type="domain" description="SfsA N-terminal OB" evidence="3">
    <location>
        <begin position="12"/>
        <end position="76"/>
    </location>
</feature>
<dbReference type="PANTHER" id="PTHR30545:SF2">
    <property type="entry name" value="SUGAR FERMENTATION STIMULATION PROTEIN A"/>
    <property type="match status" value="1"/>
</dbReference>
<evidence type="ECO:0000259" key="3">
    <source>
        <dbReference type="Pfam" id="PF17746"/>
    </source>
</evidence>
<accession>E0NLY1</accession>
<dbReference type="HAMAP" id="MF_00095">
    <property type="entry name" value="SfsA"/>
    <property type="match status" value="1"/>
</dbReference>
<dbReference type="InterPro" id="IPR040452">
    <property type="entry name" value="SfsA_C"/>
</dbReference>
<dbReference type="STRING" id="862517.HMPREF9225_1081"/>
<dbReference type="CDD" id="cd22359">
    <property type="entry name" value="SfsA-like_bacterial"/>
    <property type="match status" value="1"/>
</dbReference>
<comment type="caution">
    <text evidence="4">The sequence shown here is derived from an EMBL/GenBank/DDBJ whole genome shotgun (WGS) entry which is preliminary data.</text>
</comment>
<sequence>MKYKKIVKAKFIRKLNRFTAEVELDGEIKLAHLPTTARLRELLIPKATCYLEEATNKNRKTPYTITSIVKNGEILNIVSTVANDLVYNSIVNGEILSNLKIKDLKKEVKFSHSRFDMGFTTEDGKEGFIEVKSVNLKRNNIAMFPGSPTQRGRKHLKELSHAKREGKIAVLVIVVLFEEMDYFTANIATDPEWSKELLNSIGEGVEIYAYNSKVKEDSIEIKEEVKVDLGYSIEKGDEKNKFLFKKDEDVLGSFKLTKVKEALENNFTRNEAEDYLLLSEVEILDKSEKSVELVISFVEQLTSDKKLDILKIETKENDRDKFLEKILIKIGYEELNLKDNSSRKIFKKFVDK</sequence>
<dbReference type="Gene3D" id="3.40.1350.60">
    <property type="match status" value="1"/>
</dbReference>
<dbReference type="InterPro" id="IPR005224">
    <property type="entry name" value="SfsA"/>
</dbReference>